<protein>
    <submittedName>
        <fullName evidence="4">Uncharacterized protein</fullName>
    </submittedName>
</protein>
<dbReference type="PANTHER" id="PTHR40446">
    <property type="entry name" value="N-ACETYLGLUCOSAMINE-1-PHOSPHODIESTER ALPHA-N-ACETYLGLUCOSAMINIDASE"/>
    <property type="match status" value="1"/>
</dbReference>
<feature type="domain" description="Polysaccharide lyase 14" evidence="3">
    <location>
        <begin position="121"/>
        <end position="272"/>
    </location>
</feature>
<dbReference type="Pfam" id="PF09992">
    <property type="entry name" value="NAGPA"/>
    <property type="match status" value="1"/>
</dbReference>
<evidence type="ECO:0000256" key="1">
    <source>
        <dbReference type="SAM" id="SignalP"/>
    </source>
</evidence>
<sequence length="535" mass="59170">MKTKFRCLFTLTLCVTSLLCTSCKDDIPTDQDALQGERIEQSGFSAQTMLSPTDISVDWNNWTDGENYNVAMAISDFGDINNFTHDEQARTLISLSRLRVSLIKNEYGASGGVITNSHINDNEGYEINYRVKFHSTFDFKSKAVLGWGLNVGDGASGVATGEGGTFRLMWDKDANGNFYFKPYIYYADQPSTSGDDFGVRYPAEGSSLTGSVWYDIKMVFKANTKMNKNGRAELYVNNVKVLDTPIRWTKDHSKRFANQLLFSNYRSGAGSESSEIANIWFDDFSLVSSVPTYEPTWCDNLYSLDNLYDAISNTNYHLTTIDNSVSFSLKNGFAGDISGETGTDFARRMDCCIAFNASMGISNPPPGERHPVGIQIIDGTIAQDLSNIRYELGIKSNNQLRSYPKDETALNILNDGANYALTAFTPLIENGQPVSGSVLSSVANYTEKNPRQVIAQYPNGDLLIFSCGGRGYGGEGMYASDVIRILSNLNVEFAFMLDGGGSVTTVLNGERITPMIDNYGTEERPRPSWLYIENN</sequence>
<feature type="domain" description="Phosphodiester glycosidase" evidence="2">
    <location>
        <begin position="361"/>
        <end position="532"/>
    </location>
</feature>
<dbReference type="Pfam" id="PF21294">
    <property type="entry name" value="Polysacc_lyase_14"/>
    <property type="match status" value="1"/>
</dbReference>
<name>I0WG05_9FLAO</name>
<accession>I0WG05</accession>
<dbReference type="PANTHER" id="PTHR40446:SF2">
    <property type="entry name" value="N-ACETYLGLUCOSAMINE-1-PHOSPHODIESTER ALPHA-N-ACETYLGLUCOSAMINIDASE"/>
    <property type="match status" value="1"/>
</dbReference>
<feature type="signal peptide" evidence="1">
    <location>
        <begin position="1"/>
        <end position="22"/>
    </location>
</feature>
<proteinExistence type="predicted"/>
<evidence type="ECO:0000259" key="3">
    <source>
        <dbReference type="Pfam" id="PF21294"/>
    </source>
</evidence>
<dbReference type="InterPro" id="IPR048958">
    <property type="entry name" value="Polysacc_lyase_14"/>
</dbReference>
<evidence type="ECO:0000313" key="5">
    <source>
        <dbReference type="Proteomes" id="UP000005938"/>
    </source>
</evidence>
<dbReference type="EMBL" id="AJJU01000006">
    <property type="protein sequence ID" value="EID75321.1"/>
    <property type="molecule type" value="Genomic_DNA"/>
</dbReference>
<reference evidence="4 5" key="1">
    <citation type="journal article" date="2012" name="J. Bacteriol.">
        <title>Genome Sequence of the Halotolerant Bacterium Imtechella halotolerans K1T.</title>
        <authorList>
            <person name="Kumar S."/>
            <person name="Vikram S."/>
            <person name="Subramanian S."/>
            <person name="Raghava G.P."/>
            <person name="Pinnaka A.K."/>
        </authorList>
    </citation>
    <scope>NUCLEOTIDE SEQUENCE [LARGE SCALE GENOMIC DNA]</scope>
    <source>
        <strain evidence="4 5">K1</strain>
    </source>
</reference>
<evidence type="ECO:0000313" key="4">
    <source>
        <dbReference type="EMBL" id="EID75321.1"/>
    </source>
</evidence>
<organism evidence="4 5">
    <name type="scientific">Imtechella halotolerans K1</name>
    <dbReference type="NCBI Taxonomy" id="946077"/>
    <lineage>
        <taxon>Bacteria</taxon>
        <taxon>Pseudomonadati</taxon>
        <taxon>Bacteroidota</taxon>
        <taxon>Flavobacteriia</taxon>
        <taxon>Flavobacteriales</taxon>
        <taxon>Flavobacteriaceae</taxon>
        <taxon>Imtechella</taxon>
    </lineage>
</organism>
<dbReference type="Gene3D" id="2.60.120.200">
    <property type="match status" value="1"/>
</dbReference>
<evidence type="ECO:0000259" key="2">
    <source>
        <dbReference type="Pfam" id="PF09992"/>
    </source>
</evidence>
<comment type="caution">
    <text evidence="4">The sequence shown here is derived from an EMBL/GenBank/DDBJ whole genome shotgun (WGS) entry which is preliminary data.</text>
</comment>
<keyword evidence="5" id="KW-1185">Reference proteome</keyword>
<gene>
    <name evidence="4" type="ORF">W5A_07115</name>
</gene>
<dbReference type="eggNOG" id="COG4632">
    <property type="taxonomic scope" value="Bacteria"/>
</dbReference>
<dbReference type="Proteomes" id="UP000005938">
    <property type="component" value="Unassembled WGS sequence"/>
</dbReference>
<keyword evidence="1" id="KW-0732">Signal</keyword>
<dbReference type="STRING" id="946077.W5A_07115"/>
<dbReference type="InterPro" id="IPR018711">
    <property type="entry name" value="NAGPA"/>
</dbReference>
<dbReference type="RefSeq" id="WP_008238886.1">
    <property type="nucleotide sequence ID" value="NZ_AJJU01000006.1"/>
</dbReference>
<dbReference type="AlphaFoldDB" id="I0WG05"/>
<feature type="chain" id="PRO_5003635204" evidence="1">
    <location>
        <begin position="23"/>
        <end position="535"/>
    </location>
</feature>